<reference evidence="2 3" key="1">
    <citation type="journal article" date="2024" name="Front Chem Biol">
        <title>Unveiling the potential of Daldinia eschscholtzii MFLUCC 19-0629 through bioactivity and bioinformatics studies for enhanced sustainable agriculture production.</title>
        <authorList>
            <person name="Brooks S."/>
            <person name="Weaver J.A."/>
            <person name="Klomchit A."/>
            <person name="Alharthi S.A."/>
            <person name="Onlamun T."/>
            <person name="Nurani R."/>
            <person name="Vong T.K."/>
            <person name="Alberti F."/>
            <person name="Greco C."/>
        </authorList>
    </citation>
    <scope>NUCLEOTIDE SEQUENCE [LARGE SCALE GENOMIC DNA]</scope>
    <source>
        <strain evidence="2">MFLUCC 19-0629</strain>
    </source>
</reference>
<name>A0AAX6MAX7_9PEZI</name>
<dbReference type="InterPro" id="IPR040841">
    <property type="entry name" value="Luciferase_dom"/>
</dbReference>
<accession>A0AAX6MAX7</accession>
<comment type="caution">
    <text evidence="2">The sequence shown here is derived from an EMBL/GenBank/DDBJ whole genome shotgun (WGS) entry which is preliminary data.</text>
</comment>
<evidence type="ECO:0000259" key="1">
    <source>
        <dbReference type="Pfam" id="PF17648"/>
    </source>
</evidence>
<evidence type="ECO:0000313" key="2">
    <source>
        <dbReference type="EMBL" id="KAK6949633.1"/>
    </source>
</evidence>
<dbReference type="EMBL" id="JBANMG010000009">
    <property type="protein sequence ID" value="KAK6949633.1"/>
    <property type="molecule type" value="Genomic_DNA"/>
</dbReference>
<dbReference type="PANTHER" id="PTHR38695">
    <property type="entry name" value="AMINO ACID PERMEASE_ SLC12A DOMAIN-CONTAINING PROTEIN"/>
    <property type="match status" value="1"/>
</dbReference>
<keyword evidence="3" id="KW-1185">Reference proteome</keyword>
<feature type="domain" description="Luciferase" evidence="1">
    <location>
        <begin position="123"/>
        <end position="189"/>
    </location>
</feature>
<dbReference type="Pfam" id="PF17648">
    <property type="entry name" value="Luciferase"/>
    <property type="match status" value="1"/>
</dbReference>
<gene>
    <name evidence="2" type="ORF">Daesc_009716</name>
</gene>
<organism evidence="2 3">
    <name type="scientific">Daldinia eschscholtzii</name>
    <dbReference type="NCBI Taxonomy" id="292717"/>
    <lineage>
        <taxon>Eukaryota</taxon>
        <taxon>Fungi</taxon>
        <taxon>Dikarya</taxon>
        <taxon>Ascomycota</taxon>
        <taxon>Pezizomycotina</taxon>
        <taxon>Sordariomycetes</taxon>
        <taxon>Xylariomycetidae</taxon>
        <taxon>Xylariales</taxon>
        <taxon>Hypoxylaceae</taxon>
        <taxon>Daldinia</taxon>
    </lineage>
</organism>
<dbReference type="InterPro" id="IPR048273">
    <property type="entry name" value="Luciferase"/>
</dbReference>
<protein>
    <recommendedName>
        <fullName evidence="1">Luciferase domain-containing protein</fullName>
    </recommendedName>
</protein>
<evidence type="ECO:0000313" key="3">
    <source>
        <dbReference type="Proteomes" id="UP001369815"/>
    </source>
</evidence>
<sequence length="197" mass="21979">MEDYRQWKAMGQGGTSLDWTGYMSQVSAAETQAFGADETIEPGFYDDPEKRATGWKKATEQQKANSLKSFLKETLPAYLESFNRLGEINTDTEWKTSILEKHGQALFVKDSVPLSPLVAPASREICHIHGTDLSGHVTLSFVDAAEVISKGWGERHRLSGTDWVHLGFTMLYVPNTVEETEILINIFQAGIDYMKSG</sequence>
<dbReference type="Proteomes" id="UP001369815">
    <property type="component" value="Unassembled WGS sequence"/>
</dbReference>
<dbReference type="PANTHER" id="PTHR38695:SF1">
    <property type="entry name" value="AMINO ACID PERMEASE_ SLC12A DOMAIN-CONTAINING PROTEIN"/>
    <property type="match status" value="1"/>
</dbReference>
<dbReference type="AlphaFoldDB" id="A0AAX6MAX7"/>
<proteinExistence type="predicted"/>